<reference evidence="1" key="2">
    <citation type="submission" date="2013-10" db="EMBL/GenBank/DDBJ databases">
        <authorList>
            <person name="Aslett M."/>
        </authorList>
    </citation>
    <scope>NUCLEOTIDE SEQUENCE [LARGE SCALE GENOMIC DNA]</scope>
    <source>
        <strain evidence="1">Houghton</strain>
    </source>
</reference>
<organism evidence="1 2">
    <name type="scientific">Eimeria acervulina</name>
    <name type="common">Coccidian parasite</name>
    <dbReference type="NCBI Taxonomy" id="5801"/>
    <lineage>
        <taxon>Eukaryota</taxon>
        <taxon>Sar</taxon>
        <taxon>Alveolata</taxon>
        <taxon>Apicomplexa</taxon>
        <taxon>Conoidasida</taxon>
        <taxon>Coccidia</taxon>
        <taxon>Eucoccidiorida</taxon>
        <taxon>Eimeriorina</taxon>
        <taxon>Eimeriidae</taxon>
        <taxon>Eimeria</taxon>
    </lineage>
</organism>
<evidence type="ECO:0000313" key="2">
    <source>
        <dbReference type="Proteomes" id="UP000018050"/>
    </source>
</evidence>
<dbReference type="AlphaFoldDB" id="U6GNE0"/>
<dbReference type="RefSeq" id="XP_013248664.1">
    <property type="nucleotide sequence ID" value="XM_013393210.1"/>
</dbReference>
<dbReference type="GeneID" id="25270383"/>
<sequence>MRHPWALGRAARRKLTLGCAAANAATLLLRPETPAAAAAAAGAAGECNILTCCRSVCRLSMGDVGRALLACKGARPFLQQQRDRQQQLLLLQMKCFGAGHSTAAYTGSSSRLWFLSAPHRFAAAAQAAPSIRSSASGVSVSVSRALCTQRQAHGLLQRQQQRQQLVQQQQVQQVRGISTKRRRYFKMRKFHKKKYKKKLMRAKKVPFVEVNRPKRTWKTLRQMQLIRKQFRRGIPGKGARMLRLKRQR</sequence>
<proteinExistence type="predicted"/>
<dbReference type="VEuPathDB" id="ToxoDB:EAH_00023130"/>
<dbReference type="OrthoDB" id="354836at2759"/>
<dbReference type="Proteomes" id="UP000018050">
    <property type="component" value="Unassembled WGS sequence"/>
</dbReference>
<evidence type="ECO:0000313" key="1">
    <source>
        <dbReference type="EMBL" id="CDI81700.1"/>
    </source>
</evidence>
<name>U6GNE0_EIMAC</name>
<gene>
    <name evidence="1" type="ORF">EAH_00023130</name>
</gene>
<keyword evidence="2" id="KW-1185">Reference proteome</keyword>
<reference evidence="1" key="1">
    <citation type="submission" date="2013-10" db="EMBL/GenBank/DDBJ databases">
        <title>Genomic analysis of the causative agents of coccidiosis in chickens.</title>
        <authorList>
            <person name="Reid A.J."/>
            <person name="Blake D."/>
            <person name="Billington K."/>
            <person name="Browne H."/>
            <person name="Dunn M."/>
            <person name="Hung S."/>
            <person name="Kawahara F."/>
            <person name="Miranda-Saavedra D."/>
            <person name="Mourier T."/>
            <person name="Nagra H."/>
            <person name="Otto T.D."/>
            <person name="Rawlings N."/>
            <person name="Sanchez A."/>
            <person name="Sanders M."/>
            <person name="Subramaniam C."/>
            <person name="Tay Y."/>
            <person name="Dear P."/>
            <person name="Doerig C."/>
            <person name="Gruber A."/>
            <person name="Parkinson J."/>
            <person name="Shirley M."/>
            <person name="Wan K.L."/>
            <person name="Berriman M."/>
            <person name="Tomley F."/>
            <person name="Pain A."/>
        </authorList>
    </citation>
    <scope>NUCLEOTIDE SEQUENCE [LARGE SCALE GENOMIC DNA]</scope>
    <source>
        <strain evidence="1">Houghton</strain>
    </source>
</reference>
<dbReference type="EMBL" id="HG671782">
    <property type="protein sequence ID" value="CDI81700.1"/>
    <property type="molecule type" value="Genomic_DNA"/>
</dbReference>
<protein>
    <submittedName>
        <fullName evidence="1">Uncharacterized protein</fullName>
    </submittedName>
</protein>
<accession>U6GNE0</accession>